<reference evidence="2 3" key="1">
    <citation type="submission" date="2020-04" db="EMBL/GenBank/DDBJ databases">
        <title>MicrobeNet Type strains.</title>
        <authorList>
            <person name="Nicholson A.C."/>
        </authorList>
    </citation>
    <scope>NUCLEOTIDE SEQUENCE [LARGE SCALE GENOMIC DNA]</scope>
    <source>
        <strain evidence="2 3">DSM 45078</strain>
    </source>
</reference>
<proteinExistence type="predicted"/>
<evidence type="ECO:0000313" key="2">
    <source>
        <dbReference type="EMBL" id="NKY35866.1"/>
    </source>
</evidence>
<dbReference type="RefSeq" id="WP_068045494.1">
    <property type="nucleotide sequence ID" value="NZ_JAAXOO010000006.1"/>
</dbReference>
<name>A0A846XMH7_9NOCA</name>
<feature type="compositionally biased region" description="Basic and acidic residues" evidence="1">
    <location>
        <begin position="163"/>
        <end position="173"/>
    </location>
</feature>
<organism evidence="2 3">
    <name type="scientific">Nocardia speluncae</name>
    <dbReference type="NCBI Taxonomy" id="419477"/>
    <lineage>
        <taxon>Bacteria</taxon>
        <taxon>Bacillati</taxon>
        <taxon>Actinomycetota</taxon>
        <taxon>Actinomycetes</taxon>
        <taxon>Mycobacteriales</taxon>
        <taxon>Nocardiaceae</taxon>
        <taxon>Nocardia</taxon>
    </lineage>
</organism>
<evidence type="ECO:0000256" key="1">
    <source>
        <dbReference type="SAM" id="MobiDB-lite"/>
    </source>
</evidence>
<dbReference type="EMBL" id="JAAXOO010000006">
    <property type="protein sequence ID" value="NKY35866.1"/>
    <property type="molecule type" value="Genomic_DNA"/>
</dbReference>
<dbReference type="Proteomes" id="UP000565715">
    <property type="component" value="Unassembled WGS sequence"/>
</dbReference>
<feature type="compositionally biased region" description="Basic and acidic residues" evidence="1">
    <location>
        <begin position="81"/>
        <end position="99"/>
    </location>
</feature>
<feature type="compositionally biased region" description="Polar residues" evidence="1">
    <location>
        <begin position="100"/>
        <end position="111"/>
    </location>
</feature>
<protein>
    <submittedName>
        <fullName evidence="2">Uncharacterized protein</fullName>
    </submittedName>
</protein>
<sequence>MNNPEQPILDVAHGDKALSQQATRALRVLAQHSSDPDLKNQISDIASGRSSARELMNNPAFNRILDNVAPAAIRWAAETPAAERERLAEQGQADLDRLSTESTVAETQQTPPVDVADRPSSDSAGNAPEASRSHKAEPVRDPKKSWRDIVVTPDEPDEDDLYFQERQRRGWLE</sequence>
<comment type="caution">
    <text evidence="2">The sequence shown here is derived from an EMBL/GenBank/DDBJ whole genome shotgun (WGS) entry which is preliminary data.</text>
</comment>
<feature type="region of interest" description="Disordered" evidence="1">
    <location>
        <begin position="80"/>
        <end position="173"/>
    </location>
</feature>
<accession>A0A846XMH7</accession>
<dbReference type="AlphaFoldDB" id="A0A846XMH7"/>
<keyword evidence="3" id="KW-1185">Reference proteome</keyword>
<feature type="compositionally biased region" description="Basic and acidic residues" evidence="1">
    <location>
        <begin position="131"/>
        <end position="147"/>
    </location>
</feature>
<evidence type="ECO:0000313" key="3">
    <source>
        <dbReference type="Proteomes" id="UP000565715"/>
    </source>
</evidence>
<gene>
    <name evidence="2" type="ORF">HGA13_22740</name>
</gene>